<feature type="region of interest" description="Disordered" evidence="1">
    <location>
        <begin position="678"/>
        <end position="854"/>
    </location>
</feature>
<accession>A0A7X6AX96</accession>
<feature type="compositionally biased region" description="Pro residues" evidence="1">
    <location>
        <begin position="727"/>
        <end position="740"/>
    </location>
</feature>
<evidence type="ECO:0000313" key="4">
    <source>
        <dbReference type="Proteomes" id="UP000536624"/>
    </source>
</evidence>
<keyword evidence="2" id="KW-0812">Transmembrane</keyword>
<protein>
    <submittedName>
        <fullName evidence="3">Large adhesin</fullName>
    </submittedName>
</protein>
<name>A0A7X6AX96_STRMQ</name>
<dbReference type="AlphaFoldDB" id="A0A7X6AX96"/>
<feature type="transmembrane region" description="Helical" evidence="2">
    <location>
        <begin position="857"/>
        <end position="876"/>
    </location>
</feature>
<evidence type="ECO:0000256" key="1">
    <source>
        <dbReference type="SAM" id="MobiDB-lite"/>
    </source>
</evidence>
<organism evidence="3 4">
    <name type="scientific">Streptomyces malaysiensis</name>
    <dbReference type="NCBI Taxonomy" id="92644"/>
    <lineage>
        <taxon>Bacteria</taxon>
        <taxon>Bacillati</taxon>
        <taxon>Actinomycetota</taxon>
        <taxon>Actinomycetes</taxon>
        <taxon>Kitasatosporales</taxon>
        <taxon>Streptomycetaceae</taxon>
        <taxon>Streptomyces</taxon>
        <taxon>Streptomyces violaceusniger group</taxon>
    </lineage>
</organism>
<feature type="compositionally biased region" description="Low complexity" evidence="1">
    <location>
        <begin position="935"/>
        <end position="950"/>
    </location>
</feature>
<dbReference type="Proteomes" id="UP000536624">
    <property type="component" value="Unassembled WGS sequence"/>
</dbReference>
<proteinExistence type="predicted"/>
<feature type="compositionally biased region" description="Pro residues" evidence="1">
    <location>
        <begin position="805"/>
        <end position="849"/>
    </location>
</feature>
<keyword evidence="2" id="KW-0472">Membrane</keyword>
<evidence type="ECO:0000313" key="3">
    <source>
        <dbReference type="EMBL" id="NIY64777.1"/>
    </source>
</evidence>
<comment type="caution">
    <text evidence="3">The sequence shown here is derived from an EMBL/GenBank/DDBJ whole genome shotgun (WGS) entry which is preliminary data.</text>
</comment>
<feature type="compositionally biased region" description="Pro residues" evidence="1">
    <location>
        <begin position="761"/>
        <end position="771"/>
    </location>
</feature>
<keyword evidence="2" id="KW-1133">Transmembrane helix</keyword>
<gene>
    <name evidence="3" type="ORF">SMALB_2750</name>
</gene>
<feature type="region of interest" description="Disordered" evidence="1">
    <location>
        <begin position="876"/>
        <end position="959"/>
    </location>
</feature>
<dbReference type="EMBL" id="JAALLH010000001">
    <property type="protein sequence ID" value="NIY64777.1"/>
    <property type="molecule type" value="Genomic_DNA"/>
</dbReference>
<feature type="compositionally biased region" description="Low complexity" evidence="1">
    <location>
        <begin position="887"/>
        <end position="923"/>
    </location>
</feature>
<evidence type="ECO:0000256" key="2">
    <source>
        <dbReference type="SAM" id="Phobius"/>
    </source>
</evidence>
<feature type="compositionally biased region" description="Basic and acidic residues" evidence="1">
    <location>
        <begin position="877"/>
        <end position="886"/>
    </location>
</feature>
<reference evidence="3 4" key="1">
    <citation type="submission" date="2020-02" db="EMBL/GenBank/DDBJ databases">
        <title>Streptomyces malaysiensis DSM14702 (JHCC583434, PFL_A843) Genome sequencing and assembly.</title>
        <authorList>
            <person name="Samborskyy M."/>
        </authorList>
    </citation>
    <scope>NUCLEOTIDE SEQUENCE [LARGE SCALE GENOMIC DNA]</scope>
    <source>
        <strain evidence="3 4">DSM 14702</strain>
    </source>
</reference>
<sequence length="1076" mass="107802">MHRPQHRRRLVSALRVLGHRIGVGHDPRARLDIRGAVAQQRGTDGDRGVGVAREVQIADTAAVQPAAARLQLLDDLERARLGGAGEGARREAGGEHVEGRTALGEAAGDGRDDVHDMAVALDRHEVDDLHAAGLTDPPEVVSPEVDQHQVLGPLLGVGEQLLGEGGVLLRGGPAVAGAGDGVQHRPAVLDLDQGLRAGAHHIEALEPEEVHIGARIGGAQHPVDVEGAGRARCLEPLRGDDLERLARADALLDVVHRLLEVLTAPQRGVLRQLGLGQRGGVGRHGADQIGGHRVEPGHGVRVRLVHTRVEVVVVDRVGDQQHGAVPVVQHREVRGEQHGQLGQAQIVPPVLADLLQTADDVVAEVADHAAGERRQLDQAPEVAGGVQGLDGGAQRLERVAFGGHADRRGAQPVGAAVALGEGGGAADADEGVARPGAAVLGGFEEEGAGALGGQFAVEAHRGVAVREQLAADGDDAAVGRQLAEGLEIHRDSVLGRGLGSPAGHGAAGWGGGRAAGGLLAGRSAERQFVGVEAGAVAGVARGADLVDLDEDGVGVAVEGDGLDQLDMAGGVALGPVLLAAAAPVGAAAGGEGAVQRLVVHPAEHQHLTGVVLLGDGGQEAVGAALEAGGEGRVEGGGAVGAGHATILHVRRGVPANDLRRTGVRAGVGPGIRTGIQVGVPGRWAGSGGRRQAGPDGRVVGGMRHASGMTFPPPSNDPNRPGNGGEFGPPPQPQQQPPQPQPQQAQPPQQPPQAQPPRQGFGPPPPADPPAQPGGTGARPRPGAQDQPGAQSWPTPSAPPSGGFGPPTPPVLMPGGPPPGALPPGSIPPGALPPGAMPAGALPPPPPPPGTGGSRTTAIVIAAAVAVAVVVGAIVIGTKDDGNERTSADAGPSASASASDSPVSSPSDDATSAAPAGSEDPGQGAPLGGGGDAPDGDPGASDSAAPDASESGGPGGKVPYVVLDPGQCFDHPAMDSGVTKVEKRPCHGPHDGEVIANETLSGDFSSESAIQSKALALCGTDAKKRLKSIPNDGRMYYYYALYPALGTYSDQGEDQVSCALTLSAGRDGKKLGEPLPG</sequence>